<gene>
    <name evidence="2" type="ORF">CURHAP_LOCUS39298</name>
</gene>
<keyword evidence="1" id="KW-1133">Transmembrane helix</keyword>
<evidence type="ECO:0000256" key="1">
    <source>
        <dbReference type="SAM" id="Phobius"/>
    </source>
</evidence>
<reference evidence="2 3" key="1">
    <citation type="submission" date="2020-05" db="EMBL/GenBank/DDBJ databases">
        <authorList>
            <person name="Campoy J."/>
            <person name="Schneeberger K."/>
            <person name="Spophaly S."/>
        </authorList>
    </citation>
    <scope>NUCLEOTIDE SEQUENCE [LARGE SCALE GENOMIC DNA]</scope>
    <source>
        <strain evidence="2">PruArmRojPasFocal</strain>
    </source>
</reference>
<evidence type="ECO:0000313" key="3">
    <source>
        <dbReference type="Proteomes" id="UP000507222"/>
    </source>
</evidence>
<dbReference type="AlphaFoldDB" id="A0A6J5V4L1"/>
<keyword evidence="1" id="KW-0472">Membrane</keyword>
<keyword evidence="1" id="KW-0812">Transmembrane</keyword>
<accession>A0A6J5V4L1</accession>
<name>A0A6J5V4L1_PRUAR</name>
<evidence type="ECO:0000313" key="2">
    <source>
        <dbReference type="EMBL" id="CAB4283930.1"/>
    </source>
</evidence>
<organism evidence="2 3">
    <name type="scientific">Prunus armeniaca</name>
    <name type="common">Apricot</name>
    <name type="synonym">Armeniaca vulgaris</name>
    <dbReference type="NCBI Taxonomy" id="36596"/>
    <lineage>
        <taxon>Eukaryota</taxon>
        <taxon>Viridiplantae</taxon>
        <taxon>Streptophyta</taxon>
        <taxon>Embryophyta</taxon>
        <taxon>Tracheophyta</taxon>
        <taxon>Spermatophyta</taxon>
        <taxon>Magnoliopsida</taxon>
        <taxon>eudicotyledons</taxon>
        <taxon>Gunneridae</taxon>
        <taxon>Pentapetalae</taxon>
        <taxon>rosids</taxon>
        <taxon>fabids</taxon>
        <taxon>Rosales</taxon>
        <taxon>Rosaceae</taxon>
        <taxon>Amygdaloideae</taxon>
        <taxon>Amygdaleae</taxon>
        <taxon>Prunus</taxon>
    </lineage>
</organism>
<proteinExistence type="predicted"/>
<dbReference type="Proteomes" id="UP000507222">
    <property type="component" value="Unassembled WGS sequence"/>
</dbReference>
<dbReference type="EMBL" id="CAEKDK010000006">
    <property type="protein sequence ID" value="CAB4283930.1"/>
    <property type="molecule type" value="Genomic_DNA"/>
</dbReference>
<feature type="transmembrane region" description="Helical" evidence="1">
    <location>
        <begin position="23"/>
        <end position="49"/>
    </location>
</feature>
<protein>
    <submittedName>
        <fullName evidence="2">Uncharacterized protein</fullName>
    </submittedName>
</protein>
<sequence length="62" mass="6651">MKIKQIVWLGHKGDGDGVAAGEVVVWLTVFLFGGGAGGAWLVGGAVWSWEGLGCWWFKGDWT</sequence>